<comment type="similarity">
    <text evidence="2 11">Belongs to the SWEET sugar transporter family.</text>
</comment>
<dbReference type="PANTHER" id="PTHR10791:SF58">
    <property type="entry name" value="BIDIRECTIONAL SUGAR TRANSPORTER SWEET3A"/>
    <property type="match status" value="1"/>
</dbReference>
<keyword evidence="9 11" id="KW-0472">Membrane</keyword>
<feature type="transmembrane region" description="Helical" evidence="11">
    <location>
        <begin position="6"/>
        <end position="28"/>
    </location>
</feature>
<gene>
    <name evidence="12" type="ORF">E2562_010211</name>
</gene>
<feature type="transmembrane region" description="Helical" evidence="11">
    <location>
        <begin position="105"/>
        <end position="126"/>
    </location>
</feature>
<dbReference type="Proteomes" id="UP000479710">
    <property type="component" value="Unassembled WGS sequence"/>
</dbReference>
<evidence type="ECO:0000256" key="3">
    <source>
        <dbReference type="ARBA" id="ARBA00022448"/>
    </source>
</evidence>
<evidence type="ECO:0000313" key="13">
    <source>
        <dbReference type="Proteomes" id="UP000479710"/>
    </source>
</evidence>
<dbReference type="GO" id="GO:0005886">
    <property type="term" value="C:plasma membrane"/>
    <property type="evidence" value="ECO:0007669"/>
    <property type="project" value="UniProtKB-SubCell"/>
</dbReference>
<evidence type="ECO:0000256" key="11">
    <source>
        <dbReference type="RuleBase" id="RU910715"/>
    </source>
</evidence>
<comment type="subunit">
    <text evidence="10">Forms homooligomers and/or heterooligomers.</text>
</comment>
<evidence type="ECO:0000256" key="5">
    <source>
        <dbReference type="ARBA" id="ARBA00022597"/>
    </source>
</evidence>
<feature type="transmembrane region" description="Helical" evidence="11">
    <location>
        <begin position="132"/>
        <end position="152"/>
    </location>
</feature>
<keyword evidence="3 11" id="KW-0813">Transport</keyword>
<dbReference type="FunFam" id="1.20.1280.290:FF:000001">
    <property type="entry name" value="Bidirectional sugar transporter SWEET"/>
    <property type="match status" value="1"/>
</dbReference>
<evidence type="ECO:0000256" key="10">
    <source>
        <dbReference type="ARBA" id="ARBA00038715"/>
    </source>
</evidence>
<comment type="caution">
    <text evidence="12">The sequence shown here is derived from an EMBL/GenBank/DDBJ whole genome shotgun (WGS) entry which is preliminary data.</text>
</comment>
<name>A0A6G1EKU7_9ORYZ</name>
<organism evidence="12 13">
    <name type="scientific">Oryza meyeriana var. granulata</name>
    <dbReference type="NCBI Taxonomy" id="110450"/>
    <lineage>
        <taxon>Eukaryota</taxon>
        <taxon>Viridiplantae</taxon>
        <taxon>Streptophyta</taxon>
        <taxon>Embryophyta</taxon>
        <taxon>Tracheophyta</taxon>
        <taxon>Spermatophyta</taxon>
        <taxon>Magnoliopsida</taxon>
        <taxon>Liliopsida</taxon>
        <taxon>Poales</taxon>
        <taxon>Poaceae</taxon>
        <taxon>BOP clade</taxon>
        <taxon>Oryzoideae</taxon>
        <taxon>Oryzeae</taxon>
        <taxon>Oryzinae</taxon>
        <taxon>Oryza</taxon>
        <taxon>Oryza meyeriana</taxon>
    </lineage>
</organism>
<keyword evidence="6 11" id="KW-0812">Transmembrane</keyword>
<feature type="transmembrane region" description="Helical" evidence="11">
    <location>
        <begin position="164"/>
        <end position="186"/>
    </location>
</feature>
<evidence type="ECO:0000313" key="12">
    <source>
        <dbReference type="EMBL" id="KAF0924583.1"/>
    </source>
</evidence>
<dbReference type="EMBL" id="SPHZ02000003">
    <property type="protein sequence ID" value="KAF0924572.1"/>
    <property type="molecule type" value="Genomic_DNA"/>
</dbReference>
<dbReference type="InterPro" id="IPR047664">
    <property type="entry name" value="SWEET"/>
</dbReference>
<dbReference type="PANTHER" id="PTHR10791">
    <property type="entry name" value="RAG1-ACTIVATING PROTEIN 1"/>
    <property type="match status" value="1"/>
</dbReference>
<keyword evidence="7" id="KW-0677">Repeat</keyword>
<dbReference type="Pfam" id="PF03083">
    <property type="entry name" value="MtN3_slv"/>
    <property type="match status" value="2"/>
</dbReference>
<dbReference type="OrthoDB" id="409725at2759"/>
<protein>
    <recommendedName>
        <fullName evidence="11">Bidirectional sugar transporter SWEET</fullName>
    </recommendedName>
</protein>
<dbReference type="InterPro" id="IPR004316">
    <property type="entry name" value="SWEET_rpt"/>
</dbReference>
<keyword evidence="5 11" id="KW-0762">Sugar transport</keyword>
<keyword evidence="8 11" id="KW-1133">Transmembrane helix</keyword>
<feature type="transmembrane region" description="Helical" evidence="11">
    <location>
        <begin position="70"/>
        <end position="93"/>
    </location>
</feature>
<evidence type="ECO:0000256" key="6">
    <source>
        <dbReference type="ARBA" id="ARBA00022692"/>
    </source>
</evidence>
<proteinExistence type="inferred from homology"/>
<dbReference type="FunFam" id="1.20.1280.290:FF:000002">
    <property type="entry name" value="Bidirectional sugar transporter SWEET"/>
    <property type="match status" value="1"/>
</dbReference>
<dbReference type="EMBL" id="SPHZ02000003">
    <property type="protein sequence ID" value="KAF0924583.1"/>
    <property type="molecule type" value="Genomic_DNA"/>
</dbReference>
<keyword evidence="4" id="KW-1003">Cell membrane</keyword>
<feature type="transmembrane region" description="Helical" evidence="11">
    <location>
        <begin position="40"/>
        <end position="58"/>
    </location>
</feature>
<evidence type="ECO:0000256" key="8">
    <source>
        <dbReference type="ARBA" id="ARBA00022989"/>
    </source>
</evidence>
<sequence>MLPDIRFIVGIIGSISCMLLYAAPILTFKRVIKKASVEEYSCIPYILALFSCLTYSWYGFPAVSYGWENLTVCTISSLGVLFESTFISIYVWFAPRGKKKQVMLMASLILAVFGMTVFFSSFLIHNHHIRKVFVGSIGLVSSISMYGSPLVATKQVIRTKSVEFMPVYLSLFTFLTSLTWMAYGVLGRDPFIAAPNCIGSIMGILQLVVYCIYSKCKEAPKVLHDIDQANVKKVPKSQACGPHVHKLEHHENWSYTTPKYSPRRAGVV</sequence>
<evidence type="ECO:0000256" key="7">
    <source>
        <dbReference type="ARBA" id="ARBA00022737"/>
    </source>
</evidence>
<evidence type="ECO:0000256" key="4">
    <source>
        <dbReference type="ARBA" id="ARBA00022475"/>
    </source>
</evidence>
<dbReference type="PROSITE" id="PS51257">
    <property type="entry name" value="PROKAR_LIPOPROTEIN"/>
    <property type="match status" value="1"/>
</dbReference>
<evidence type="ECO:0000256" key="1">
    <source>
        <dbReference type="ARBA" id="ARBA00004651"/>
    </source>
</evidence>
<accession>A0A6G1EKU7</accession>
<dbReference type="AlphaFoldDB" id="A0A6G1EKU7"/>
<comment type="function">
    <text evidence="11">Mediates both low-affinity uptake and efflux of sugar across the membrane.</text>
</comment>
<dbReference type="GO" id="GO:0051119">
    <property type="term" value="F:sugar transmembrane transporter activity"/>
    <property type="evidence" value="ECO:0007669"/>
    <property type="project" value="InterPro"/>
</dbReference>
<evidence type="ECO:0000256" key="2">
    <source>
        <dbReference type="ARBA" id="ARBA00007809"/>
    </source>
</evidence>
<reference evidence="12 13" key="1">
    <citation type="submission" date="2019-11" db="EMBL/GenBank/DDBJ databases">
        <title>Whole genome sequence of Oryza granulata.</title>
        <authorList>
            <person name="Li W."/>
        </authorList>
    </citation>
    <scope>NUCLEOTIDE SEQUENCE [LARGE SCALE GENOMIC DNA]</scope>
    <source>
        <strain evidence="13">cv. Menghai</strain>
        <tissue evidence="12">Leaf</tissue>
    </source>
</reference>
<comment type="subcellular location">
    <subcellularLocation>
        <location evidence="1 11">Cell membrane</location>
        <topology evidence="1 11">Multi-pass membrane protein</topology>
    </subcellularLocation>
</comment>
<dbReference type="Gene3D" id="1.20.1280.290">
    <property type="match status" value="2"/>
</dbReference>
<feature type="transmembrane region" description="Helical" evidence="11">
    <location>
        <begin position="192"/>
        <end position="213"/>
    </location>
</feature>
<evidence type="ECO:0000256" key="9">
    <source>
        <dbReference type="ARBA" id="ARBA00023136"/>
    </source>
</evidence>
<keyword evidence="13" id="KW-1185">Reference proteome</keyword>